<dbReference type="RefSeq" id="WP_095612435.1">
    <property type="nucleotide sequence ID" value="NZ_NMPM01000175.1"/>
</dbReference>
<evidence type="ECO:0000313" key="1">
    <source>
        <dbReference type="EMBL" id="PAV24451.1"/>
    </source>
</evidence>
<name>A0A2A2HYP2_9GAMM</name>
<organism evidence="1 2">
    <name type="scientific">Tamilnaduibacter salinus</name>
    <dbReference type="NCBI Taxonomy" id="1484056"/>
    <lineage>
        <taxon>Bacteria</taxon>
        <taxon>Pseudomonadati</taxon>
        <taxon>Pseudomonadota</taxon>
        <taxon>Gammaproteobacteria</taxon>
        <taxon>Pseudomonadales</taxon>
        <taxon>Marinobacteraceae</taxon>
        <taxon>Tamilnaduibacter</taxon>
    </lineage>
</organism>
<reference evidence="1 2" key="1">
    <citation type="submission" date="2017-07" db="EMBL/GenBank/DDBJ databases">
        <title>Tamlnaduibacter salinus (Mi-7) genome sequencing.</title>
        <authorList>
            <person name="Verma A."/>
            <person name="Krishnamurthi S."/>
        </authorList>
    </citation>
    <scope>NUCLEOTIDE SEQUENCE [LARGE SCALE GENOMIC DNA]</scope>
    <source>
        <strain evidence="1 2">Mi-7</strain>
    </source>
</reference>
<proteinExistence type="predicted"/>
<dbReference type="EMBL" id="NMPM01000175">
    <property type="protein sequence ID" value="PAV24451.1"/>
    <property type="molecule type" value="Genomic_DNA"/>
</dbReference>
<accession>A0A2A2HYP2</accession>
<gene>
    <name evidence="1" type="ORF">CF392_16210</name>
</gene>
<comment type="caution">
    <text evidence="1">The sequence shown here is derived from an EMBL/GenBank/DDBJ whole genome shotgun (WGS) entry which is preliminary data.</text>
</comment>
<sequence length="78" mass="8362">MTPELIKRKRALSELKDLGTALQATSDVAQHLLTDRGIAESPGWVANDFYLGGIIQANQLLSARLVTLADELGVADEA</sequence>
<evidence type="ECO:0000313" key="2">
    <source>
        <dbReference type="Proteomes" id="UP000218332"/>
    </source>
</evidence>
<dbReference type="AlphaFoldDB" id="A0A2A2HYP2"/>
<keyword evidence="2" id="KW-1185">Reference proteome</keyword>
<protein>
    <submittedName>
        <fullName evidence="1">Uncharacterized protein</fullName>
    </submittedName>
</protein>
<dbReference type="Proteomes" id="UP000218332">
    <property type="component" value="Unassembled WGS sequence"/>
</dbReference>